<reference evidence="9" key="1">
    <citation type="submission" date="2017-01" db="EMBL/GenBank/DDBJ databases">
        <title>Comparative genomics of anhydrobiosis in the tardigrade Hypsibius dujardini.</title>
        <authorList>
            <person name="Yoshida Y."/>
            <person name="Koutsovoulos G."/>
            <person name="Laetsch D."/>
            <person name="Stevens L."/>
            <person name="Kumar S."/>
            <person name="Horikawa D."/>
            <person name="Ishino K."/>
            <person name="Komine S."/>
            <person name="Tomita M."/>
            <person name="Blaxter M."/>
            <person name="Arakawa K."/>
        </authorList>
    </citation>
    <scope>NUCLEOTIDE SEQUENCE [LARGE SCALE GENOMIC DNA]</scope>
    <source>
        <strain evidence="9">Z151</strain>
    </source>
</reference>
<dbReference type="InterPro" id="IPR050359">
    <property type="entry name" value="bHLH_transcription_factors"/>
</dbReference>
<dbReference type="GO" id="GO:0070888">
    <property type="term" value="F:E-box binding"/>
    <property type="evidence" value="ECO:0007669"/>
    <property type="project" value="TreeGrafter"/>
</dbReference>
<feature type="domain" description="BHLH" evidence="7">
    <location>
        <begin position="144"/>
        <end position="196"/>
    </location>
</feature>
<sequence length="212" mass="24213">MEYSFYAQGPHNGSPIPCVMEHHHQSKKSVVDFQAAEIKEEFDAPRFPATSRPGLQSIPAEEEENGWKDDSFSSFCSTPRSSVLPAMRFATFRDDEDTSDDARRKCKNFKNNGTTTTTTRNSRGILKGRGGGHKLRPKKEQGKVRRLQANARERKRMHGLKEAFDLLRERLPAWANDRQMSKYDTLLMAQTYIVKLQEILADQVADSDPQHE</sequence>
<dbReference type="Proteomes" id="UP000192578">
    <property type="component" value="Unassembled WGS sequence"/>
</dbReference>
<evidence type="ECO:0000256" key="1">
    <source>
        <dbReference type="ARBA" id="ARBA00004123"/>
    </source>
</evidence>
<comment type="caution">
    <text evidence="8">The sequence shown here is derived from an EMBL/GenBank/DDBJ whole genome shotgun (WGS) entry which is preliminary data.</text>
</comment>
<organism evidence="8 9">
    <name type="scientific">Hypsibius exemplaris</name>
    <name type="common">Freshwater tardigrade</name>
    <dbReference type="NCBI Taxonomy" id="2072580"/>
    <lineage>
        <taxon>Eukaryota</taxon>
        <taxon>Metazoa</taxon>
        <taxon>Ecdysozoa</taxon>
        <taxon>Tardigrada</taxon>
        <taxon>Eutardigrada</taxon>
        <taxon>Parachela</taxon>
        <taxon>Hypsibioidea</taxon>
        <taxon>Hypsibiidae</taxon>
        <taxon>Hypsibius</taxon>
    </lineage>
</organism>
<dbReference type="SUPFAM" id="SSF47459">
    <property type="entry name" value="HLH, helix-loop-helix DNA-binding domain"/>
    <property type="match status" value="1"/>
</dbReference>
<dbReference type="CDD" id="cd11430">
    <property type="entry name" value="bHLH_TS_ATOH1_like"/>
    <property type="match status" value="1"/>
</dbReference>
<dbReference type="EMBL" id="MTYJ01000211">
    <property type="protein sequence ID" value="OWA51018.1"/>
    <property type="molecule type" value="Genomic_DNA"/>
</dbReference>
<dbReference type="GO" id="GO:0061564">
    <property type="term" value="P:axon development"/>
    <property type="evidence" value="ECO:0007669"/>
    <property type="project" value="TreeGrafter"/>
</dbReference>
<dbReference type="GO" id="GO:0046983">
    <property type="term" value="F:protein dimerization activity"/>
    <property type="evidence" value="ECO:0007669"/>
    <property type="project" value="InterPro"/>
</dbReference>
<gene>
    <name evidence="8" type="ORF">BV898_15520</name>
</gene>
<keyword evidence="2" id="KW-0217">Developmental protein</keyword>
<proteinExistence type="predicted"/>
<evidence type="ECO:0000256" key="6">
    <source>
        <dbReference type="SAM" id="MobiDB-lite"/>
    </source>
</evidence>
<dbReference type="GO" id="GO:0007423">
    <property type="term" value="P:sensory organ development"/>
    <property type="evidence" value="ECO:0007669"/>
    <property type="project" value="TreeGrafter"/>
</dbReference>
<keyword evidence="3" id="KW-0221">Differentiation</keyword>
<evidence type="ECO:0000256" key="2">
    <source>
        <dbReference type="ARBA" id="ARBA00022473"/>
    </source>
</evidence>
<dbReference type="InterPro" id="IPR036638">
    <property type="entry name" value="HLH_DNA-bd_sf"/>
</dbReference>
<protein>
    <recommendedName>
        <fullName evidence="7">BHLH domain-containing protein</fullName>
    </recommendedName>
</protein>
<evidence type="ECO:0000256" key="4">
    <source>
        <dbReference type="ARBA" id="ARBA00022902"/>
    </source>
</evidence>
<dbReference type="PANTHER" id="PTHR19290">
    <property type="entry name" value="BASIC HELIX-LOOP-HELIX PROTEIN NEUROGENIN-RELATED"/>
    <property type="match status" value="1"/>
</dbReference>
<dbReference type="GO" id="GO:0000981">
    <property type="term" value="F:DNA-binding transcription factor activity, RNA polymerase II-specific"/>
    <property type="evidence" value="ECO:0007669"/>
    <property type="project" value="TreeGrafter"/>
</dbReference>
<accession>A0A9X6RKB2</accession>
<evidence type="ECO:0000313" key="9">
    <source>
        <dbReference type="Proteomes" id="UP000192578"/>
    </source>
</evidence>
<evidence type="ECO:0000313" key="8">
    <source>
        <dbReference type="EMBL" id="OWA51018.1"/>
    </source>
</evidence>
<feature type="region of interest" description="Disordered" evidence="6">
    <location>
        <begin position="46"/>
        <end position="74"/>
    </location>
</feature>
<feature type="region of interest" description="Disordered" evidence="6">
    <location>
        <begin position="100"/>
        <end position="137"/>
    </location>
</feature>
<keyword evidence="9" id="KW-1185">Reference proteome</keyword>
<evidence type="ECO:0000256" key="5">
    <source>
        <dbReference type="ARBA" id="ARBA00023242"/>
    </source>
</evidence>
<dbReference type="PROSITE" id="PS50888">
    <property type="entry name" value="BHLH"/>
    <property type="match status" value="1"/>
</dbReference>
<dbReference type="GO" id="GO:0005634">
    <property type="term" value="C:nucleus"/>
    <property type="evidence" value="ECO:0007669"/>
    <property type="project" value="UniProtKB-SubCell"/>
</dbReference>
<dbReference type="AlphaFoldDB" id="A0A9X6RKB2"/>
<evidence type="ECO:0000256" key="3">
    <source>
        <dbReference type="ARBA" id="ARBA00022782"/>
    </source>
</evidence>
<dbReference type="InterPro" id="IPR011598">
    <property type="entry name" value="bHLH_dom"/>
</dbReference>
<dbReference type="Pfam" id="PF00010">
    <property type="entry name" value="HLH"/>
    <property type="match status" value="1"/>
</dbReference>
<comment type="subcellular location">
    <subcellularLocation>
        <location evidence="1">Nucleus</location>
    </subcellularLocation>
</comment>
<dbReference type="Gene3D" id="4.10.280.10">
    <property type="entry name" value="Helix-loop-helix DNA-binding domain"/>
    <property type="match status" value="1"/>
</dbReference>
<dbReference type="PANTHER" id="PTHR19290:SF162">
    <property type="entry name" value="TRANSCRIPTION FACTOR ATOH7"/>
    <property type="match status" value="1"/>
</dbReference>
<keyword evidence="4" id="KW-0524">Neurogenesis</keyword>
<dbReference type="GO" id="GO:0045944">
    <property type="term" value="P:positive regulation of transcription by RNA polymerase II"/>
    <property type="evidence" value="ECO:0007669"/>
    <property type="project" value="TreeGrafter"/>
</dbReference>
<dbReference type="SMART" id="SM00353">
    <property type="entry name" value="HLH"/>
    <property type="match status" value="1"/>
</dbReference>
<keyword evidence="5" id="KW-0539">Nucleus</keyword>
<evidence type="ECO:0000259" key="7">
    <source>
        <dbReference type="PROSITE" id="PS50888"/>
    </source>
</evidence>
<dbReference type="OrthoDB" id="5969565at2759"/>
<name>A0A9X6RKB2_HYPEX</name>